<dbReference type="InterPro" id="IPR015897">
    <property type="entry name" value="CHK_kinase-like"/>
</dbReference>
<name>A0AAF5DKI2_STRER</name>
<dbReference type="Pfam" id="PF07914">
    <property type="entry name" value="DUF1679"/>
    <property type="match status" value="1"/>
</dbReference>
<dbReference type="WBParaSite" id="TCONS_00014626.p1">
    <property type="protein sequence ID" value="TCONS_00014626.p1"/>
    <property type="gene ID" value="XLOC_009841"/>
</dbReference>
<dbReference type="AlphaFoldDB" id="A0AAF5DKI2"/>
<dbReference type="Gene3D" id="3.90.1200.10">
    <property type="match status" value="1"/>
</dbReference>
<dbReference type="PANTHER" id="PTHR23020:SF41">
    <property type="entry name" value="AMINOGLYCOSIDE PHOSPHOTRANSFERASE DOMAIN-CONTAINING PROTEIN"/>
    <property type="match status" value="1"/>
</dbReference>
<evidence type="ECO:0000259" key="1">
    <source>
        <dbReference type="SMART" id="SM00587"/>
    </source>
</evidence>
<sequence length="624" mass="72910">MFFLYTKNILSKSNFLAYFCLLHYQSFYDILVLSYKYNTLNGSWEENNNNIETLCFSCFSIYSSKPYYSLKNISKSTPKYSKDYYNIINFINKSGLIIPNYIYTCASVNSFKESFHLLRANIRVCKNGIKNKGICTKWKGNYQGKNFVYRECWDKMWLKPKSFIVPNQEYCIESNFNNNLTTPLTNNIVCFCGNDLCNNGDKNKVYCFFICGKFSYQWVFDILKSKDKDFKKFLYPNNNLNQNEKKIVKVHSFDLSDGKGCFSEVLKVIFTASDGSSYHTILKIPGSSHFEDAINKSLSVDDSGNVFKTCEEMRDSIVKMHNRECDFYNKVKFVDCPLPKVFKAVQWQPEKNAYGCILMKDLGKKGKMQNISESLTLGQIMSVIEIISKLHSFSIKNMERIQTYDMSFPLTNNDLDKIIKKNVKTLSAKYGYLFGDLFQNVLPFISTEKFAKYVNEMSFVNYNLPALLNHGDIWTNNIYFKVDENDCITNEVCAMLDWQLLHLGNPTSDIARFLMISVNADIRHQYYDAIFDHYYNVLSKELGDIPVPFSLENFKECYQFSQLFQTYQLILMVSIFTNNIPDENGKSNINRKYREDILLLRLKHALEDSVKIIEKNFKNFEYDF</sequence>
<proteinExistence type="predicted"/>
<dbReference type="SMART" id="SM00587">
    <property type="entry name" value="CHK"/>
    <property type="match status" value="1"/>
</dbReference>
<dbReference type="InterPro" id="IPR012877">
    <property type="entry name" value="Dhs-27"/>
</dbReference>
<dbReference type="Proteomes" id="UP000035681">
    <property type="component" value="Unplaced"/>
</dbReference>
<dbReference type="InterPro" id="IPR052961">
    <property type="entry name" value="Oxido-Kinase-like_Enzymes"/>
</dbReference>
<evidence type="ECO:0000313" key="2">
    <source>
        <dbReference type="Proteomes" id="UP000035681"/>
    </source>
</evidence>
<dbReference type="SUPFAM" id="SSF56112">
    <property type="entry name" value="Protein kinase-like (PK-like)"/>
    <property type="match status" value="1"/>
</dbReference>
<reference evidence="3" key="1">
    <citation type="submission" date="2024-02" db="UniProtKB">
        <authorList>
            <consortium name="WormBaseParasite"/>
        </authorList>
    </citation>
    <scope>IDENTIFICATION</scope>
</reference>
<keyword evidence="2" id="KW-1185">Reference proteome</keyword>
<dbReference type="InterPro" id="IPR011009">
    <property type="entry name" value="Kinase-like_dom_sf"/>
</dbReference>
<accession>A0AAF5DKI2</accession>
<evidence type="ECO:0000313" key="3">
    <source>
        <dbReference type="WBParaSite" id="TCONS_00014626.p1"/>
    </source>
</evidence>
<dbReference type="PANTHER" id="PTHR23020">
    <property type="entry name" value="UNCHARACTERIZED NUCLEAR HORMONE RECEPTOR-RELATED"/>
    <property type="match status" value="1"/>
</dbReference>
<protein>
    <submittedName>
        <fullName evidence="3">CHK domain-containing protein</fullName>
    </submittedName>
</protein>
<organism evidence="2 3">
    <name type="scientific">Strongyloides stercoralis</name>
    <name type="common">Threadworm</name>
    <dbReference type="NCBI Taxonomy" id="6248"/>
    <lineage>
        <taxon>Eukaryota</taxon>
        <taxon>Metazoa</taxon>
        <taxon>Ecdysozoa</taxon>
        <taxon>Nematoda</taxon>
        <taxon>Chromadorea</taxon>
        <taxon>Rhabditida</taxon>
        <taxon>Tylenchina</taxon>
        <taxon>Panagrolaimomorpha</taxon>
        <taxon>Strongyloidoidea</taxon>
        <taxon>Strongyloididae</taxon>
        <taxon>Strongyloides</taxon>
    </lineage>
</organism>
<feature type="domain" description="CHK kinase-like" evidence="1">
    <location>
        <begin position="357"/>
        <end position="544"/>
    </location>
</feature>